<evidence type="ECO:0000313" key="2">
    <source>
        <dbReference type="EMBL" id="AAK64452.1"/>
    </source>
</evidence>
<organism evidence="2">
    <name type="scientific">Myxococcus xanthus</name>
    <dbReference type="NCBI Taxonomy" id="34"/>
    <lineage>
        <taxon>Bacteria</taxon>
        <taxon>Pseudomonadati</taxon>
        <taxon>Myxococcota</taxon>
        <taxon>Myxococcia</taxon>
        <taxon>Myxococcales</taxon>
        <taxon>Cystobacterineae</taxon>
        <taxon>Myxococcaceae</taxon>
        <taxon>Myxococcus</taxon>
    </lineage>
</organism>
<reference evidence="2" key="1">
    <citation type="journal article" date="2005" name="Mol. Microbiol.">
        <title>Modulating factors for the Pkn4 kinase cascade in regulating 6-phosphofructokinase in Myxococcus xanthus.</title>
        <authorList>
            <person name="Nariya H."/>
            <person name="Inouye S."/>
        </authorList>
    </citation>
    <scope>NUCLEOTIDE SEQUENCE</scope>
    <source>
        <strain evidence="2">DZF1</strain>
    </source>
</reference>
<name>Q93NB8_MYXXA</name>
<dbReference type="AlphaFoldDB" id="Q93NB8"/>
<proteinExistence type="predicted"/>
<sequence>MPRRRAPPAARTARPHQPRGAPERWREARASLATWCPHPAGTAPPGSGPDLGGSEPTIPTLACPGVLWPAGGQALHSWCTATACATGLRCGGTGFSGLTCTHSHPCPRGEGCVSPLFRCQRGDPWSWSSPISRSTSSTRACLKASRSCMTRSFTPTSATCAKH</sequence>
<dbReference type="EMBL" id="AF377340">
    <property type="protein sequence ID" value="AAK64452.1"/>
    <property type="molecule type" value="Genomic_DNA"/>
</dbReference>
<feature type="region of interest" description="Disordered" evidence="1">
    <location>
        <begin position="1"/>
        <end position="55"/>
    </location>
</feature>
<evidence type="ECO:0000256" key="1">
    <source>
        <dbReference type="SAM" id="MobiDB-lite"/>
    </source>
</evidence>
<protein>
    <submittedName>
        <fullName evidence="2">Uncharacterized protein</fullName>
    </submittedName>
</protein>
<accession>Q93NB8</accession>